<evidence type="ECO:0000256" key="3">
    <source>
        <dbReference type="ARBA" id="ARBA00023136"/>
    </source>
</evidence>
<accession>A0A161PAR3</accession>
<evidence type="ECO:0000256" key="5">
    <source>
        <dbReference type="ARBA" id="ARBA00029447"/>
    </source>
</evidence>
<protein>
    <submittedName>
        <fullName evidence="11">Chemotaxis protein</fullName>
    </submittedName>
</protein>
<proteinExistence type="inferred from homology"/>
<evidence type="ECO:0000259" key="9">
    <source>
        <dbReference type="PROSITE" id="PS50111"/>
    </source>
</evidence>
<evidence type="ECO:0000256" key="7">
    <source>
        <dbReference type="SAM" id="Coils"/>
    </source>
</evidence>
<feature type="transmembrane region" description="Helical" evidence="8">
    <location>
        <begin position="14"/>
        <end position="36"/>
    </location>
</feature>
<feature type="domain" description="Methyl-accepting transducer" evidence="9">
    <location>
        <begin position="144"/>
        <end position="394"/>
    </location>
</feature>
<keyword evidence="7" id="KW-0175">Coiled coil</keyword>
<gene>
    <name evidence="11" type="ORF">AZF04_06825</name>
</gene>
<comment type="similarity">
    <text evidence="5">Belongs to the methyl-accepting chemotaxis (MCP) protein family.</text>
</comment>
<dbReference type="GO" id="GO:0005886">
    <property type="term" value="C:plasma membrane"/>
    <property type="evidence" value="ECO:0007669"/>
    <property type="project" value="UniProtKB-SubCell"/>
</dbReference>
<dbReference type="InterPro" id="IPR003660">
    <property type="entry name" value="HAMP_dom"/>
</dbReference>
<evidence type="ECO:0000256" key="1">
    <source>
        <dbReference type="ARBA" id="ARBA00004236"/>
    </source>
</evidence>
<dbReference type="PANTHER" id="PTHR32089:SF112">
    <property type="entry name" value="LYSOZYME-LIKE PROTEIN-RELATED"/>
    <property type="match status" value="1"/>
</dbReference>
<dbReference type="Pfam" id="PF00015">
    <property type="entry name" value="MCPsignal"/>
    <property type="match status" value="1"/>
</dbReference>
<evidence type="ECO:0000259" key="10">
    <source>
        <dbReference type="PROSITE" id="PS50885"/>
    </source>
</evidence>
<evidence type="ECO:0000256" key="6">
    <source>
        <dbReference type="PROSITE-ProRule" id="PRU00284"/>
    </source>
</evidence>
<dbReference type="CDD" id="cd06225">
    <property type="entry name" value="HAMP"/>
    <property type="match status" value="1"/>
</dbReference>
<dbReference type="Gene3D" id="1.10.287.950">
    <property type="entry name" value="Methyl-accepting chemotaxis protein"/>
    <property type="match status" value="1"/>
</dbReference>
<keyword evidence="8" id="KW-1133">Transmembrane helix</keyword>
<keyword evidence="2" id="KW-1003">Cell membrane</keyword>
<comment type="caution">
    <text evidence="11">The sequence shown here is derived from an EMBL/GenBank/DDBJ whole genome shotgun (WGS) entry which is preliminary data.</text>
</comment>
<evidence type="ECO:0000256" key="4">
    <source>
        <dbReference type="ARBA" id="ARBA00023224"/>
    </source>
</evidence>
<dbReference type="PROSITE" id="PS50111">
    <property type="entry name" value="CHEMOTAXIS_TRANSDUC_2"/>
    <property type="match status" value="1"/>
</dbReference>
<reference evidence="11" key="1">
    <citation type="submission" date="2016-02" db="EMBL/GenBank/DDBJ databases">
        <title>Genome sequence of Bacillus trypoxylicola KCTC 13244(T).</title>
        <authorList>
            <person name="Jeong H."/>
            <person name="Park S.-H."/>
            <person name="Choi S.-K."/>
        </authorList>
    </citation>
    <scope>NUCLEOTIDE SEQUENCE [LARGE SCALE GENOMIC DNA]</scope>
    <source>
        <strain evidence="11">KCTC 13244</strain>
    </source>
</reference>
<evidence type="ECO:0000313" key="12">
    <source>
        <dbReference type="Proteomes" id="UP000075806"/>
    </source>
</evidence>
<feature type="coiled-coil region" evidence="7">
    <location>
        <begin position="366"/>
        <end position="424"/>
    </location>
</feature>
<keyword evidence="8" id="KW-0812">Transmembrane</keyword>
<keyword evidence="12" id="KW-1185">Reference proteome</keyword>
<dbReference type="InterPro" id="IPR004089">
    <property type="entry name" value="MCPsignal_dom"/>
</dbReference>
<organism evidence="11 12">
    <name type="scientific">Alkalihalobacillus trypoxylicola</name>
    <dbReference type="NCBI Taxonomy" id="519424"/>
    <lineage>
        <taxon>Bacteria</taxon>
        <taxon>Bacillati</taxon>
        <taxon>Bacillota</taxon>
        <taxon>Bacilli</taxon>
        <taxon>Bacillales</taxon>
        <taxon>Bacillaceae</taxon>
        <taxon>Alkalihalobacillus</taxon>
    </lineage>
</organism>
<dbReference type="GO" id="GO:0007165">
    <property type="term" value="P:signal transduction"/>
    <property type="evidence" value="ECO:0007669"/>
    <property type="project" value="UniProtKB-KW"/>
</dbReference>
<feature type="transmembrane region" description="Helical" evidence="8">
    <location>
        <begin position="51"/>
        <end position="74"/>
    </location>
</feature>
<dbReference type="Proteomes" id="UP000075806">
    <property type="component" value="Unassembled WGS sequence"/>
</dbReference>
<keyword evidence="3 8" id="KW-0472">Membrane</keyword>
<name>A0A161PAR3_9BACI</name>
<evidence type="ECO:0000256" key="8">
    <source>
        <dbReference type="SAM" id="Phobius"/>
    </source>
</evidence>
<evidence type="ECO:0000256" key="2">
    <source>
        <dbReference type="ARBA" id="ARBA00022475"/>
    </source>
</evidence>
<dbReference type="OrthoDB" id="2489132at2"/>
<dbReference type="AlphaFoldDB" id="A0A161PAR3"/>
<dbReference type="Pfam" id="PF00672">
    <property type="entry name" value="HAMP"/>
    <property type="match status" value="1"/>
</dbReference>
<dbReference type="SUPFAM" id="SSF58104">
    <property type="entry name" value="Methyl-accepting chemotaxis protein (MCP) signaling domain"/>
    <property type="match status" value="1"/>
</dbReference>
<comment type="subcellular location">
    <subcellularLocation>
        <location evidence="1">Cell membrane</location>
    </subcellularLocation>
</comment>
<evidence type="ECO:0000313" key="11">
    <source>
        <dbReference type="EMBL" id="KYG29232.1"/>
    </source>
</evidence>
<dbReference type="SMART" id="SM00304">
    <property type="entry name" value="HAMP"/>
    <property type="match status" value="1"/>
</dbReference>
<dbReference type="RefSeq" id="WP_061949053.1">
    <property type="nucleotide sequence ID" value="NZ_LTAO01000023.1"/>
</dbReference>
<dbReference type="SMART" id="SM00283">
    <property type="entry name" value="MA"/>
    <property type="match status" value="1"/>
</dbReference>
<dbReference type="PROSITE" id="PS50885">
    <property type="entry name" value="HAMP"/>
    <property type="match status" value="1"/>
</dbReference>
<dbReference type="EMBL" id="LTAO01000023">
    <property type="protein sequence ID" value="KYG29232.1"/>
    <property type="molecule type" value="Genomic_DNA"/>
</dbReference>
<dbReference type="PANTHER" id="PTHR32089">
    <property type="entry name" value="METHYL-ACCEPTING CHEMOTAXIS PROTEIN MCPB"/>
    <property type="match status" value="1"/>
</dbReference>
<dbReference type="STRING" id="519424.AZF04_06825"/>
<sequence length="430" mass="46873">MGKIKYRASLRKKLVLGVSGLACITYGFSAIFIFLLNDYLMEMLGWSQQTILVFTLISGLFWSSVLAFFAAGYITKPIREVEQAARYAASGHLHHDVKVSKSDDEIRALGLAYNEMLSSLRLMVKDIEGNFEKTNTNVTELTSATEVAATRAEQIGKTMDEISQGAENSAHSITNTVSSIEDITSIAVDVQNLAETSKRSSTNMVGTLTSSLVVVNDLIDGIKQLAHDNQQSLTVVSRLDKQAKEVGEIISLVGDIAEQTNLLALNASIEAARAGEQGRGFAVVADEVRKLADESARAVQGITKLVHNIQEEVANVVTQINSQVKKANEQSQKGTETTTSIQGVERSVQEVESYIQEISVMINKQMSSIKQTNEEAQEVAAIAEETSAGSNEVSSMTEHQANAISEINHTANQLREQAKRLKETIEKFTI</sequence>
<feature type="domain" description="HAMP" evidence="10">
    <location>
        <begin position="72"/>
        <end position="125"/>
    </location>
</feature>
<keyword evidence="4 6" id="KW-0807">Transducer</keyword>